<keyword evidence="1" id="KW-1133">Transmembrane helix</keyword>
<evidence type="ECO:0000313" key="2">
    <source>
        <dbReference type="EMBL" id="MFC0213281.1"/>
    </source>
</evidence>
<reference evidence="2 3" key="1">
    <citation type="submission" date="2024-09" db="EMBL/GenBank/DDBJ databases">
        <authorList>
            <person name="Sun Q."/>
            <person name="Mori K."/>
        </authorList>
    </citation>
    <scope>NUCLEOTIDE SEQUENCE [LARGE SCALE GENOMIC DNA]</scope>
    <source>
        <strain evidence="2 3">CCM 7759</strain>
    </source>
</reference>
<keyword evidence="1" id="KW-0812">Transmembrane</keyword>
<dbReference type="Proteomes" id="UP001589776">
    <property type="component" value="Unassembled WGS sequence"/>
</dbReference>
<organism evidence="2 3">
    <name type="scientific">Paenibacillus chartarius</name>
    <dbReference type="NCBI Taxonomy" id="747481"/>
    <lineage>
        <taxon>Bacteria</taxon>
        <taxon>Bacillati</taxon>
        <taxon>Bacillota</taxon>
        <taxon>Bacilli</taxon>
        <taxon>Bacillales</taxon>
        <taxon>Paenibacillaceae</taxon>
        <taxon>Paenibacillus</taxon>
    </lineage>
</organism>
<gene>
    <name evidence="2" type="ORF">ACFFK0_12605</name>
</gene>
<sequence length="77" mass="8741">MDIVFKTIFPLLLFLFVVTDWPGLGKTSTPLKITYGLIILLAATFYMFRFTGYEPPTPIRFFIEHVAPAVEAMLGLK</sequence>
<accession>A0ABV6DKV1</accession>
<feature type="transmembrane region" description="Helical" evidence="1">
    <location>
        <begin position="35"/>
        <end position="52"/>
    </location>
</feature>
<keyword evidence="3" id="KW-1185">Reference proteome</keyword>
<evidence type="ECO:0000256" key="1">
    <source>
        <dbReference type="SAM" id="Phobius"/>
    </source>
</evidence>
<comment type="caution">
    <text evidence="2">The sequence shown here is derived from an EMBL/GenBank/DDBJ whole genome shotgun (WGS) entry which is preliminary data.</text>
</comment>
<evidence type="ECO:0000313" key="3">
    <source>
        <dbReference type="Proteomes" id="UP001589776"/>
    </source>
</evidence>
<evidence type="ECO:0008006" key="4">
    <source>
        <dbReference type="Google" id="ProtNLM"/>
    </source>
</evidence>
<keyword evidence="1" id="KW-0472">Membrane</keyword>
<dbReference type="RefSeq" id="WP_377470572.1">
    <property type="nucleotide sequence ID" value="NZ_JBHLWN010000048.1"/>
</dbReference>
<dbReference type="EMBL" id="JBHLWN010000048">
    <property type="protein sequence ID" value="MFC0213281.1"/>
    <property type="molecule type" value="Genomic_DNA"/>
</dbReference>
<proteinExistence type="predicted"/>
<name>A0ABV6DKV1_9BACL</name>
<protein>
    <recommendedName>
        <fullName evidence="4">Holin</fullName>
    </recommendedName>
</protein>